<gene>
    <name evidence="2" type="ORF">ILYODFUR_002640</name>
</gene>
<evidence type="ECO:0000313" key="2">
    <source>
        <dbReference type="EMBL" id="MEQ2239261.1"/>
    </source>
</evidence>
<dbReference type="EMBL" id="JAHRIQ010058053">
    <property type="protein sequence ID" value="MEQ2239261.1"/>
    <property type="molecule type" value="Genomic_DNA"/>
</dbReference>
<name>A0ABV0U3E6_9TELE</name>
<evidence type="ECO:0000256" key="1">
    <source>
        <dbReference type="SAM" id="MobiDB-lite"/>
    </source>
</evidence>
<organism evidence="2 3">
    <name type="scientific">Ilyodon furcidens</name>
    <name type="common">goldbreast splitfin</name>
    <dbReference type="NCBI Taxonomy" id="33524"/>
    <lineage>
        <taxon>Eukaryota</taxon>
        <taxon>Metazoa</taxon>
        <taxon>Chordata</taxon>
        <taxon>Craniata</taxon>
        <taxon>Vertebrata</taxon>
        <taxon>Euteleostomi</taxon>
        <taxon>Actinopterygii</taxon>
        <taxon>Neopterygii</taxon>
        <taxon>Teleostei</taxon>
        <taxon>Neoteleostei</taxon>
        <taxon>Acanthomorphata</taxon>
        <taxon>Ovalentaria</taxon>
        <taxon>Atherinomorphae</taxon>
        <taxon>Cyprinodontiformes</taxon>
        <taxon>Goodeidae</taxon>
        <taxon>Ilyodon</taxon>
    </lineage>
</organism>
<reference evidence="2 3" key="1">
    <citation type="submission" date="2021-06" db="EMBL/GenBank/DDBJ databases">
        <authorList>
            <person name="Palmer J.M."/>
        </authorList>
    </citation>
    <scope>NUCLEOTIDE SEQUENCE [LARGE SCALE GENOMIC DNA]</scope>
    <source>
        <strain evidence="3">if_2019</strain>
        <tissue evidence="2">Muscle</tissue>
    </source>
</reference>
<proteinExistence type="predicted"/>
<sequence>MLSPRPPPTPVRARQEAGRQKRAEESGSNSNSDELTARHTHSLPHTHTAQRSLFNPGTRGAAERRRSGGKSQRQGEKGRGRLAVWRRTTMASDPGLSVMLLWTISLQAVVAAGTNSNEGHPTQMWYLHQTKTIP</sequence>
<evidence type="ECO:0000313" key="3">
    <source>
        <dbReference type="Proteomes" id="UP001482620"/>
    </source>
</evidence>
<feature type="region of interest" description="Disordered" evidence="1">
    <location>
        <begin position="1"/>
        <end position="82"/>
    </location>
</feature>
<keyword evidence="3" id="KW-1185">Reference proteome</keyword>
<dbReference type="Proteomes" id="UP001482620">
    <property type="component" value="Unassembled WGS sequence"/>
</dbReference>
<accession>A0ABV0U3E6</accession>
<feature type="compositionally biased region" description="Basic and acidic residues" evidence="1">
    <location>
        <begin position="13"/>
        <end position="25"/>
    </location>
</feature>
<comment type="caution">
    <text evidence="2">The sequence shown here is derived from an EMBL/GenBank/DDBJ whole genome shotgun (WGS) entry which is preliminary data.</text>
</comment>
<feature type="compositionally biased region" description="Polar residues" evidence="1">
    <location>
        <begin position="45"/>
        <end position="55"/>
    </location>
</feature>
<feature type="compositionally biased region" description="Pro residues" evidence="1">
    <location>
        <begin position="1"/>
        <end position="10"/>
    </location>
</feature>
<protein>
    <submittedName>
        <fullName evidence="2">Uncharacterized protein</fullName>
    </submittedName>
</protein>